<dbReference type="Proteomes" id="UP000676804">
    <property type="component" value="Unassembled WGS sequence"/>
</dbReference>
<evidence type="ECO:0000313" key="4">
    <source>
        <dbReference type="EMBL" id="MBR8690395.1"/>
    </source>
</evidence>
<evidence type="ECO:0000313" key="5">
    <source>
        <dbReference type="Proteomes" id="UP000050272"/>
    </source>
</evidence>
<feature type="domain" description="Lantibiotic biosynthesis protein dehydration" evidence="2">
    <location>
        <begin position="106"/>
        <end position="477"/>
    </location>
</feature>
<name>A0ABD4QMV6_9BACI</name>
<dbReference type="Gene3D" id="1.50.10.20">
    <property type="match status" value="1"/>
</dbReference>
<dbReference type="RefSeq" id="WP_060698893.1">
    <property type="nucleotide sequence ID" value="NZ_JAGQFH010000023.1"/>
</dbReference>
<keyword evidence="1" id="KW-0862">Zinc</keyword>
<organism evidence="4 6">
    <name type="scientific">Bacillus australimaris</name>
    <dbReference type="NCBI Taxonomy" id="1326968"/>
    <lineage>
        <taxon>Bacteria</taxon>
        <taxon>Bacillati</taxon>
        <taxon>Bacillota</taxon>
        <taxon>Bacilli</taxon>
        <taxon>Bacillales</taxon>
        <taxon>Bacillaceae</taxon>
        <taxon>Bacillus</taxon>
    </lineage>
</organism>
<dbReference type="InterPro" id="IPR025410">
    <property type="entry name" value="Lant_dehyd"/>
</dbReference>
<sequence>MQLVADKLAHAVESLFADEIKYTNNKIKELLSSQDVVSHTEIAASDCLHTLLEYHVWRLCQKTFVYEFHKYRESLSYPADPLSSKIFDRYVNTIDKELISKWFAKYDCLRKMVTQSVINTCSFIEDVCGNFSRDAYLLLSEGLISKGSRIQSIMPLESDPHNGSKVVLCIEFEPSKKILYKPRSLEIDILIDRLFSDVLEFDSLKNNSPVAQTVNQGDYGWQEFVQHTPISETEASDAYYNLGLCAAVFTCLGATDLHDENIIFNGVYPYFVDLETSLQPAYDRSGHLLKELMEETLSYSIAATSIIPAKLITIPRNVLIGAINTPYPQKTNEMVFTFKNQETDAIDIAKENITINRTTVPITMTSNKAPDPLPFQENFLSGYSDGYKQMMEKREHIYSLINDIECLIRVINRPTVQYYFMLDACLFPENLVDDVTMNQVLKYLKPSKLIRDSETAKSILEEEIRSLKTGDIPYFSLNTNDTRLYSGDFISNEVFDVSPKSNLIRRLEKLSQKRLLLDKRLIAEGYSEIRIHEAEHSKVEHVGYQSPFFLDVLRKMTNNNPNPLIELIISLSITTESDNPESGWIGGVYGNVPISYESNTLISLHDTGGILFLLDHLANYEIITNDSKYSVIYDQGKRGLKSLSNAFFPQLNTSQESIISGYCSIDFILNHNRDRVRRIEQVVSQIQFEETSSGDVFVGPVGIGLTLASFSDTPNQVLKKLEDKILETNILNTDGLAHGNLGVIWAQFRLAYALNNTLRCKKLFKKALQITFPKNINNVGWCNGNAGLLMVLSEMAKVLDEQINLYGLAKKSMILPEDGPVDLSICHGAAGVLQSLLFSYDVSGDAMYLSFANQYWENVLKLANNQGFYTGEKNRDYLLGYFLGWSGVADSALLLKKYNNGDSAWFPLNLSSVSYQRNIKEGIECAH</sequence>
<dbReference type="Pfam" id="PF05147">
    <property type="entry name" value="LANC_like"/>
    <property type="match status" value="1"/>
</dbReference>
<dbReference type="Pfam" id="PF13575">
    <property type="entry name" value="DUF4135"/>
    <property type="match status" value="1"/>
</dbReference>
<dbReference type="PIRSF" id="PIRSF037228">
    <property type="entry name" value="Lant_mod_RumM"/>
    <property type="match status" value="1"/>
</dbReference>
<dbReference type="AlphaFoldDB" id="A0ABD4QMV6"/>
<feature type="binding site" evidence="1">
    <location>
        <position position="826"/>
    </location>
    <ligand>
        <name>Zn(2+)</name>
        <dbReference type="ChEBI" id="CHEBI:29105"/>
    </ligand>
</feature>
<proteinExistence type="predicted"/>
<dbReference type="NCBIfam" id="TIGR03897">
    <property type="entry name" value="lanti_2_LanM"/>
    <property type="match status" value="1"/>
</dbReference>
<dbReference type="Proteomes" id="UP000050272">
    <property type="component" value="Unassembled WGS sequence"/>
</dbReference>
<dbReference type="InterPro" id="IPR007822">
    <property type="entry name" value="LANC-like"/>
</dbReference>
<dbReference type="SUPFAM" id="SSF158745">
    <property type="entry name" value="LanC-like"/>
    <property type="match status" value="1"/>
</dbReference>
<reference evidence="4 6" key="2">
    <citation type="submission" date="2021-04" db="EMBL/GenBank/DDBJ databases">
        <title>Isolation of newly marine bacteria for enzymatic activity.</title>
        <authorList>
            <person name="Hadi W.A.M."/>
            <person name="Nair A.J.J."/>
            <person name="Edwin B.T."/>
        </authorList>
    </citation>
    <scope>NUCLEOTIDE SEQUENCE [LARGE SCALE GENOMIC DNA]</scope>
    <source>
        <strain evidence="4 6">B28A</strain>
    </source>
</reference>
<evidence type="ECO:0000259" key="2">
    <source>
        <dbReference type="Pfam" id="PF13575"/>
    </source>
</evidence>
<protein>
    <submittedName>
        <fullName evidence="4">Type 2 lantipeptide synthetase LanM</fullName>
    </submittedName>
</protein>
<comment type="caution">
    <text evidence="4">The sequence shown here is derived from an EMBL/GenBank/DDBJ whole genome shotgun (WGS) entry which is preliminary data.</text>
</comment>
<feature type="binding site" evidence="1">
    <location>
        <position position="827"/>
    </location>
    <ligand>
        <name>Zn(2+)</name>
        <dbReference type="ChEBI" id="CHEBI:29105"/>
    </ligand>
</feature>
<keyword evidence="1" id="KW-0479">Metal-binding</keyword>
<reference evidence="3 5" key="1">
    <citation type="submission" date="2015-07" db="EMBL/GenBank/DDBJ databases">
        <title>Bacillus zhangzhouensis sp. nov. and Bacillus nanhaiticus sp. nov.</title>
        <authorList>
            <person name="Liu Y."/>
            <person name="Lai Q."/>
            <person name="Shao Z."/>
        </authorList>
    </citation>
    <scope>NUCLEOTIDE SEQUENCE [LARGE SCALE GENOMIC DNA]</scope>
    <source>
        <strain evidence="3 5">NH7I_1</strain>
    </source>
</reference>
<evidence type="ECO:0000313" key="3">
    <source>
        <dbReference type="EMBL" id="KPN14193.1"/>
    </source>
</evidence>
<dbReference type="SMART" id="SM01260">
    <property type="entry name" value="LANC_like"/>
    <property type="match status" value="1"/>
</dbReference>
<accession>A0ABD4QMV6</accession>
<dbReference type="EMBL" id="JAGQFH010000023">
    <property type="protein sequence ID" value="MBR8690395.1"/>
    <property type="molecule type" value="Genomic_DNA"/>
</dbReference>
<dbReference type="InterPro" id="IPR017146">
    <property type="entry name" value="Lanti_2_LanM"/>
</dbReference>
<dbReference type="EMBL" id="LGYN01000023">
    <property type="protein sequence ID" value="KPN14193.1"/>
    <property type="molecule type" value="Genomic_DNA"/>
</dbReference>
<evidence type="ECO:0000313" key="6">
    <source>
        <dbReference type="Proteomes" id="UP000676804"/>
    </source>
</evidence>
<evidence type="ECO:0000256" key="1">
    <source>
        <dbReference type="PIRSR" id="PIRSR607822-1"/>
    </source>
</evidence>
<keyword evidence="5" id="KW-1185">Reference proteome</keyword>
<feature type="binding site" evidence="1">
    <location>
        <position position="782"/>
    </location>
    <ligand>
        <name>Zn(2+)</name>
        <dbReference type="ChEBI" id="CHEBI:29105"/>
    </ligand>
</feature>
<gene>
    <name evidence="4" type="primary">lanM</name>
    <name evidence="3" type="ORF">AKG37_08970</name>
    <name evidence="4" type="ORF">KCQ59_11425</name>
</gene>